<organism evidence="4 6">
    <name type="scientific">Clostridium butyricum</name>
    <dbReference type="NCBI Taxonomy" id="1492"/>
    <lineage>
        <taxon>Bacteria</taxon>
        <taxon>Bacillati</taxon>
        <taxon>Bacillota</taxon>
        <taxon>Clostridia</taxon>
        <taxon>Eubacteriales</taxon>
        <taxon>Clostridiaceae</taxon>
        <taxon>Clostridium</taxon>
    </lineage>
</organism>
<dbReference type="InterPro" id="IPR047057">
    <property type="entry name" value="MerR_fam"/>
</dbReference>
<dbReference type="GO" id="GO:0003677">
    <property type="term" value="F:DNA binding"/>
    <property type="evidence" value="ECO:0007669"/>
    <property type="project" value="UniProtKB-KW"/>
</dbReference>
<evidence type="ECO:0000259" key="3">
    <source>
        <dbReference type="PROSITE" id="PS50937"/>
    </source>
</evidence>
<evidence type="ECO:0000313" key="5">
    <source>
        <dbReference type="EMBL" id="NAS19901.1"/>
    </source>
</evidence>
<proteinExistence type="predicted"/>
<dbReference type="PRINTS" id="PR00040">
    <property type="entry name" value="HTHMERR"/>
</dbReference>
<evidence type="ECO:0000256" key="1">
    <source>
        <dbReference type="ARBA" id="ARBA00023125"/>
    </source>
</evidence>
<dbReference type="InterPro" id="IPR000551">
    <property type="entry name" value="MerR-type_HTH_dom"/>
</dbReference>
<dbReference type="PROSITE" id="PS50937">
    <property type="entry name" value="HTH_MERR_2"/>
    <property type="match status" value="1"/>
</dbReference>
<dbReference type="CDD" id="cd01109">
    <property type="entry name" value="HTH_YyaN"/>
    <property type="match status" value="1"/>
</dbReference>
<dbReference type="PANTHER" id="PTHR30204">
    <property type="entry name" value="REDOX-CYCLING DRUG-SENSING TRANSCRIPTIONAL ACTIVATOR SOXR"/>
    <property type="match status" value="1"/>
</dbReference>
<dbReference type="EMBL" id="WOFV02000123">
    <property type="protein sequence ID" value="NAS19901.1"/>
    <property type="molecule type" value="Genomic_DNA"/>
</dbReference>
<dbReference type="Proteomes" id="UP000474042">
    <property type="component" value="Unassembled WGS sequence"/>
</dbReference>
<feature type="coiled-coil region" evidence="2">
    <location>
        <begin position="88"/>
        <end position="122"/>
    </location>
</feature>
<dbReference type="AlphaFoldDB" id="A0A0Q0Y0X9"/>
<keyword evidence="2" id="KW-0175">Coiled coil</keyword>
<accession>A0A0Q0Y0X9</accession>
<evidence type="ECO:0000313" key="6">
    <source>
        <dbReference type="Proteomes" id="UP000321089"/>
    </source>
</evidence>
<evidence type="ECO:0000313" key="7">
    <source>
        <dbReference type="Proteomes" id="UP000474042"/>
    </source>
</evidence>
<reference evidence="5 7" key="2">
    <citation type="submission" date="2020-01" db="EMBL/GenBank/DDBJ databases">
        <title>Genome sequence of a 1,3-propanediol producer, Clostridium butyricum S3.</title>
        <authorList>
            <person name="Zhou J."/>
        </authorList>
    </citation>
    <scope>NUCLEOTIDE SEQUENCE [LARGE SCALE GENOMIC DNA]</scope>
    <source>
        <strain evidence="5 7">S3</strain>
    </source>
</reference>
<dbReference type="SUPFAM" id="SSF46955">
    <property type="entry name" value="Putative DNA-binding domain"/>
    <property type="match status" value="1"/>
</dbReference>
<evidence type="ECO:0000313" key="4">
    <source>
        <dbReference type="EMBL" id="GEQ20357.1"/>
    </source>
</evidence>
<keyword evidence="1" id="KW-0238">DNA-binding</keyword>
<name>A0A0Q0Y0X9_CLOBU</name>
<dbReference type="EMBL" id="BKBC01000008">
    <property type="protein sequence ID" value="GEQ20357.1"/>
    <property type="molecule type" value="Genomic_DNA"/>
</dbReference>
<dbReference type="InterPro" id="IPR009061">
    <property type="entry name" value="DNA-bd_dom_put_sf"/>
</dbReference>
<dbReference type="SMART" id="SM00422">
    <property type="entry name" value="HTH_MERR"/>
    <property type="match status" value="1"/>
</dbReference>
<evidence type="ECO:0000256" key="2">
    <source>
        <dbReference type="SAM" id="Coils"/>
    </source>
</evidence>
<dbReference type="Proteomes" id="UP000321089">
    <property type="component" value="Unassembled WGS sequence"/>
</dbReference>
<dbReference type="GO" id="GO:0003700">
    <property type="term" value="F:DNA-binding transcription factor activity"/>
    <property type="evidence" value="ECO:0007669"/>
    <property type="project" value="InterPro"/>
</dbReference>
<dbReference type="PANTHER" id="PTHR30204:SF98">
    <property type="entry name" value="HTH-TYPE TRANSCRIPTIONAL REGULATOR ADHR"/>
    <property type="match status" value="1"/>
</dbReference>
<feature type="domain" description="HTH merR-type" evidence="3">
    <location>
        <begin position="1"/>
        <end position="69"/>
    </location>
</feature>
<dbReference type="Pfam" id="PF13411">
    <property type="entry name" value="MerR_1"/>
    <property type="match status" value="1"/>
</dbReference>
<reference evidence="4 6" key="1">
    <citation type="submission" date="2019-07" db="EMBL/GenBank/DDBJ databases">
        <title>Whole genome shotgun sequence of Clostridium butyricum NBRC 3858.</title>
        <authorList>
            <person name="Hosoyama A."/>
            <person name="Uohara A."/>
            <person name="Ohji S."/>
            <person name="Ichikawa N."/>
        </authorList>
    </citation>
    <scope>NUCLEOTIDE SEQUENCE [LARGE SCALE GENOMIC DNA]</scope>
    <source>
        <strain evidence="4 6">NBRC 3858</strain>
    </source>
</reference>
<protein>
    <submittedName>
        <fullName evidence="4">MerR family transcriptional regulator</fullName>
    </submittedName>
</protein>
<sequence length="129" mass="15211">MTISEVSKKYNLTADTIRYYERIGLIPPVHRNSSGNRDFLEEDCNWVEFIKCMRNAGLSIEALIDYVAMFQKGNETVKSRKNLLIEQRELLVERIESMKATLERLDMKIDGYEERCLIKEQELFRGNKE</sequence>
<dbReference type="RefSeq" id="WP_002581574.1">
    <property type="nucleotide sequence ID" value="NZ_BKBC01000008.1"/>
</dbReference>
<gene>
    <name evidence="4" type="ORF">CBU02nite_08630</name>
    <name evidence="5" type="ORF">GND98_019270</name>
</gene>
<dbReference type="Gene3D" id="1.10.1660.10">
    <property type="match status" value="1"/>
</dbReference>
<comment type="caution">
    <text evidence="4">The sequence shown here is derived from an EMBL/GenBank/DDBJ whole genome shotgun (WGS) entry which is preliminary data.</text>
</comment>